<reference evidence="7 8" key="1">
    <citation type="submission" date="2023-06" db="EMBL/GenBank/DDBJ databases">
        <title>Roseiconus lacunae JC819 isolated from Gulf of Mannar region, Tamil Nadu.</title>
        <authorList>
            <person name="Pk S."/>
            <person name="Ch S."/>
            <person name="Ch V.R."/>
        </authorList>
    </citation>
    <scope>NUCLEOTIDE SEQUENCE [LARGE SCALE GENOMIC DNA]</scope>
    <source>
        <strain evidence="7 8">JC819</strain>
    </source>
</reference>
<keyword evidence="8" id="KW-1185">Reference proteome</keyword>
<evidence type="ECO:0000256" key="6">
    <source>
        <dbReference type="SAM" id="SignalP"/>
    </source>
</evidence>
<dbReference type="SUPFAM" id="SSF51905">
    <property type="entry name" value="FAD/NAD(P)-binding domain"/>
    <property type="match status" value="1"/>
</dbReference>
<dbReference type="InterPro" id="IPR036188">
    <property type="entry name" value="FAD/NAD-bd_sf"/>
</dbReference>
<dbReference type="RefSeq" id="WP_289166897.1">
    <property type="nucleotide sequence ID" value="NZ_JASZZN010000028.1"/>
</dbReference>
<keyword evidence="4" id="KW-0408">Iron</keyword>
<keyword evidence="6" id="KW-0732">Signal</keyword>
<feature type="signal peptide" evidence="6">
    <location>
        <begin position="1"/>
        <end position="21"/>
    </location>
</feature>
<feature type="chain" id="PRO_5045646981" evidence="6">
    <location>
        <begin position="22"/>
        <end position="602"/>
    </location>
</feature>
<protein>
    <submittedName>
        <fullName evidence="7">FAD-dependent oxidoreductase</fullName>
    </submittedName>
</protein>
<keyword evidence="5" id="KW-0411">Iron-sulfur</keyword>
<evidence type="ECO:0000256" key="5">
    <source>
        <dbReference type="ARBA" id="ARBA00023014"/>
    </source>
</evidence>
<accession>A0ABT7PRD8</accession>
<name>A0ABT7PRD8_9BACT</name>
<evidence type="ECO:0000256" key="4">
    <source>
        <dbReference type="ARBA" id="ARBA00023004"/>
    </source>
</evidence>
<keyword evidence="3" id="KW-0560">Oxidoreductase</keyword>
<organism evidence="7 8">
    <name type="scientific">Roseiconus lacunae</name>
    <dbReference type="NCBI Taxonomy" id="2605694"/>
    <lineage>
        <taxon>Bacteria</taxon>
        <taxon>Pseudomonadati</taxon>
        <taxon>Planctomycetota</taxon>
        <taxon>Planctomycetia</taxon>
        <taxon>Pirellulales</taxon>
        <taxon>Pirellulaceae</taxon>
        <taxon>Roseiconus</taxon>
    </lineage>
</organism>
<sequence length="602" mass="66480">MTEIKVIVALLTVLAPAFACGGEPLHCDVAIYGATPGGISAALAAADENIDVLLIEPTNRIGGLTTHGLSHSDFHSFESLSGAFLKFSQRVRSHYVKHYGEESDQVRDSWQGTHGEPSVNRLVFHEMLAEKPTIRILKRHRLTSTKIDAQAIQELRFETSSGETVVVPEMVIDATYEGDLLAAAGVPFRVGREARSEYGESLAPLKSDRQLQGYNYRLCMTQDEPNRIAIPVPDDYRREDYVAVVPLIKAGKFKAAFGYPGRPFILKAHLPALPNRKHDINDVSKGLVRLSLPGHNVDYPEGDLATRRKIEQEHLNWQLGLIHFLQTDAAVPEPFRSEAATWGLCRDEFQESGYLPPQIYVREARRMVGQYVYTEADTEYAQGDSRGKLHRDAIAVGEYSHNCHGTGHEGPRIGGTHRGEFYKAVAPYQIPYGVIVPKQLRNLLVPVACSASHVGFCALRLEPIWMSLGTAAGEASVLSLQHGVAVQEVGVSELQERIWKGGGATVYVSDVSPGQPDFIAVQRLGSAGALHGLEPGTKKMRSRGKHLTSQYYEAYRGHELKREEPLSDQLRQRWTRLAEELGLQVSSGAKTRGEFIAGLRPN</sequence>
<dbReference type="Proteomes" id="UP001239462">
    <property type="component" value="Unassembled WGS sequence"/>
</dbReference>
<dbReference type="Pfam" id="PF12831">
    <property type="entry name" value="FAD_oxidored"/>
    <property type="match status" value="1"/>
</dbReference>
<keyword evidence="2" id="KW-0479">Metal-binding</keyword>
<evidence type="ECO:0000256" key="3">
    <source>
        <dbReference type="ARBA" id="ARBA00023002"/>
    </source>
</evidence>
<evidence type="ECO:0000256" key="2">
    <source>
        <dbReference type="ARBA" id="ARBA00022723"/>
    </source>
</evidence>
<dbReference type="Gene3D" id="3.50.50.60">
    <property type="entry name" value="FAD/NAD(P)-binding domain"/>
    <property type="match status" value="1"/>
</dbReference>
<proteinExistence type="predicted"/>
<dbReference type="PANTHER" id="PTHR43498:SF1">
    <property type="entry name" value="COB--COM HETERODISULFIDE REDUCTASE IRON-SULFUR SUBUNIT A"/>
    <property type="match status" value="1"/>
</dbReference>
<dbReference type="InterPro" id="IPR039650">
    <property type="entry name" value="HdrA-like"/>
</dbReference>
<evidence type="ECO:0000313" key="7">
    <source>
        <dbReference type="EMBL" id="MDM4018893.1"/>
    </source>
</evidence>
<keyword evidence="1" id="KW-0004">4Fe-4S</keyword>
<comment type="caution">
    <text evidence="7">The sequence shown here is derived from an EMBL/GenBank/DDBJ whole genome shotgun (WGS) entry which is preliminary data.</text>
</comment>
<dbReference type="EMBL" id="JASZZN010000028">
    <property type="protein sequence ID" value="MDM4018893.1"/>
    <property type="molecule type" value="Genomic_DNA"/>
</dbReference>
<dbReference type="PANTHER" id="PTHR43498">
    <property type="entry name" value="FERREDOXIN:COB-COM HETERODISULFIDE REDUCTASE SUBUNIT A"/>
    <property type="match status" value="1"/>
</dbReference>
<evidence type="ECO:0000313" key="8">
    <source>
        <dbReference type="Proteomes" id="UP001239462"/>
    </source>
</evidence>
<gene>
    <name evidence="7" type="ORF">QTN89_25800</name>
</gene>
<evidence type="ECO:0000256" key="1">
    <source>
        <dbReference type="ARBA" id="ARBA00022485"/>
    </source>
</evidence>